<accession>A0A8S0X1U4</accession>
<evidence type="ECO:0000259" key="4">
    <source>
        <dbReference type="PROSITE" id="PS51379"/>
    </source>
</evidence>
<keyword evidence="3" id="KW-0411">Iron-sulfur</keyword>
<dbReference type="InterPro" id="IPR017896">
    <property type="entry name" value="4Fe4S_Fe-S-bd"/>
</dbReference>
<keyword evidence="2" id="KW-0408">Iron</keyword>
<dbReference type="GO" id="GO:0051536">
    <property type="term" value="F:iron-sulfur cluster binding"/>
    <property type="evidence" value="ECO:0007669"/>
    <property type="project" value="UniProtKB-KW"/>
</dbReference>
<dbReference type="Pfam" id="PF17179">
    <property type="entry name" value="Fer4_22"/>
    <property type="match status" value="1"/>
</dbReference>
<dbReference type="EMBL" id="LR746496">
    <property type="protein sequence ID" value="CAA7603301.1"/>
    <property type="molecule type" value="Genomic_DNA"/>
</dbReference>
<evidence type="ECO:0000256" key="1">
    <source>
        <dbReference type="ARBA" id="ARBA00022723"/>
    </source>
</evidence>
<evidence type="ECO:0000256" key="3">
    <source>
        <dbReference type="ARBA" id="ARBA00023014"/>
    </source>
</evidence>
<proteinExistence type="predicted"/>
<evidence type="ECO:0000313" key="5">
    <source>
        <dbReference type="EMBL" id="CAA7603301.1"/>
    </source>
</evidence>
<dbReference type="Gene3D" id="1.10.1060.10">
    <property type="entry name" value="Alpha-helical ferredoxin"/>
    <property type="match status" value="1"/>
</dbReference>
<evidence type="ECO:0000256" key="2">
    <source>
        <dbReference type="ARBA" id="ARBA00023004"/>
    </source>
</evidence>
<dbReference type="KEGG" id="aacx:DEACI_4124"/>
<dbReference type="SUPFAM" id="SSF46548">
    <property type="entry name" value="alpha-helical ferredoxin"/>
    <property type="match status" value="1"/>
</dbReference>
<dbReference type="InterPro" id="IPR017900">
    <property type="entry name" value="4Fe4S_Fe_S_CS"/>
</dbReference>
<name>A0A8S0X1U4_9FIRM</name>
<gene>
    <name evidence="5" type="ORF">DEACI_4124</name>
</gene>
<dbReference type="PROSITE" id="PS51379">
    <property type="entry name" value="4FE4S_FER_2"/>
    <property type="match status" value="2"/>
</dbReference>
<organism evidence="5">
    <name type="scientific">Acididesulfobacillus acetoxydans</name>
    <dbReference type="NCBI Taxonomy" id="1561005"/>
    <lineage>
        <taxon>Bacteria</taxon>
        <taxon>Bacillati</taxon>
        <taxon>Bacillota</taxon>
        <taxon>Clostridia</taxon>
        <taxon>Eubacteriales</taxon>
        <taxon>Peptococcaceae</taxon>
        <taxon>Acididesulfobacillus</taxon>
    </lineage>
</organism>
<protein>
    <submittedName>
        <fullName evidence="5">4Fe-4S ferredoxin-type, iron-sulphur binding domain protein</fullName>
    </submittedName>
</protein>
<feature type="domain" description="4Fe-4S ferredoxin-type" evidence="4">
    <location>
        <begin position="224"/>
        <end position="254"/>
    </location>
</feature>
<sequence length="343" mass="39646">MIYQIRKDDFLSWLKKQREGKKVLVPTRKEEGYLFLPWVGDELDLREYTNTLKPVKDVFFPQWETLIRYRVEKEKSGEIVEETSRTEPLILFGVRPCDAKSIKLLDNVFDGEKYKDPYYCQRRKNTLIISLGCRELGPTCFCQNIGINPLSSEGSDILLVEFEDRYLAQSGSDTGLEILEQAPFTPAESKEQKIFDELNGNPARLNEAEFRSLALNNMPDFNDSVWEKLYQKCLNCGICTYLCPTCHCFDISEMTLDSEGKRVRSWDSCMYSSFTLHGSGHNPRPTGKERIRQRIMHKFNYFPQNYGVIACVGCGRCVAECPVNFDVREALKLLGVWKDDLQL</sequence>
<dbReference type="Proteomes" id="UP000836597">
    <property type="component" value="Chromosome"/>
</dbReference>
<keyword evidence="1" id="KW-0479">Metal-binding</keyword>
<dbReference type="RefSeq" id="WP_240986537.1">
    <property type="nucleotide sequence ID" value="NZ_LR746496.1"/>
</dbReference>
<dbReference type="InterPro" id="IPR009051">
    <property type="entry name" value="Helical_ferredxn"/>
</dbReference>
<dbReference type="PROSITE" id="PS00198">
    <property type="entry name" value="4FE4S_FER_1"/>
    <property type="match status" value="2"/>
</dbReference>
<dbReference type="AlphaFoldDB" id="A0A8S0X1U4"/>
<dbReference type="PANTHER" id="PTHR40447:SF1">
    <property type="entry name" value="ANAEROBIC SULFITE REDUCTASE SUBUNIT A"/>
    <property type="match status" value="1"/>
</dbReference>
<feature type="domain" description="4Fe-4S ferredoxin-type" evidence="4">
    <location>
        <begin position="300"/>
        <end position="330"/>
    </location>
</feature>
<dbReference type="GO" id="GO:0046872">
    <property type="term" value="F:metal ion binding"/>
    <property type="evidence" value="ECO:0007669"/>
    <property type="project" value="UniProtKB-KW"/>
</dbReference>
<reference evidence="5" key="1">
    <citation type="submission" date="2020-01" db="EMBL/GenBank/DDBJ databases">
        <authorList>
            <person name="Hornung B."/>
        </authorList>
    </citation>
    <scope>NUCLEOTIDE SEQUENCE</scope>
    <source>
        <strain evidence="5">PacBioINE</strain>
    </source>
</reference>
<dbReference type="PANTHER" id="PTHR40447">
    <property type="entry name" value="ANAEROBIC SULFITE REDUCTASE SUBUNIT A"/>
    <property type="match status" value="1"/>
</dbReference>